<gene>
    <name evidence="1" type="ORF">V565_087450</name>
</gene>
<evidence type="ECO:0000313" key="1">
    <source>
        <dbReference type="EMBL" id="KEP50050.1"/>
    </source>
</evidence>
<comment type="caution">
    <text evidence="1">The sequence shown here is derived from an EMBL/GenBank/DDBJ whole genome shotgun (WGS) entry which is preliminary data.</text>
</comment>
<dbReference type="STRING" id="1423351.A0A074RXJ0"/>
<accession>A0A074RXJ0</accession>
<sequence length="248" mass="26119">MRRRLFIICKGARRLFGTGPTRSNSPTAQLSEFRNIASASPVFLPFNASSPAIRTLFTNVNASFPPPAACYPSLSADELDALNAMETAVFGLSRLSSAPSALDASCFPSRPVYGVLDLARLRSSFGPGHDAPNQAVQVSPNATSRLTVRLGRNAAGLPSMSLSTANLTGSTDPRPFGTTNNMDHVLLTYLQAFPSVRAASALVDHVLGSSDSRAPPPSNSSALYNLTSGLAELPILEVAFLVRSGRAI</sequence>
<evidence type="ECO:0000313" key="2">
    <source>
        <dbReference type="Proteomes" id="UP000027456"/>
    </source>
</evidence>
<protein>
    <submittedName>
        <fullName evidence="1">Uncharacterized protein</fullName>
    </submittedName>
</protein>
<dbReference type="Proteomes" id="UP000027456">
    <property type="component" value="Unassembled WGS sequence"/>
</dbReference>
<dbReference type="OrthoDB" id="5595612at2759"/>
<proteinExistence type="predicted"/>
<keyword evidence="2" id="KW-1185">Reference proteome</keyword>
<dbReference type="HOGENOM" id="CLU_1120653_0_0_1"/>
<reference evidence="1 2" key="1">
    <citation type="submission" date="2013-12" db="EMBL/GenBank/DDBJ databases">
        <authorList>
            <person name="Cubeta M."/>
            <person name="Pakala S."/>
            <person name="Fedorova N."/>
            <person name="Thomas E."/>
            <person name="Dean R."/>
            <person name="Jabaji S."/>
            <person name="Neate S."/>
            <person name="Toda T."/>
            <person name="Tavantzis S."/>
            <person name="Vilgalys R."/>
            <person name="Bharathan N."/>
            <person name="Pakala S."/>
            <person name="Losada L.S."/>
            <person name="Zafar N."/>
            <person name="Nierman W."/>
        </authorList>
    </citation>
    <scope>NUCLEOTIDE SEQUENCE [LARGE SCALE GENOMIC DNA]</scope>
    <source>
        <strain evidence="1 2">123E</strain>
    </source>
</reference>
<name>A0A074RXJ0_9AGAM</name>
<dbReference type="AlphaFoldDB" id="A0A074RXJ0"/>
<organism evidence="1 2">
    <name type="scientific">Rhizoctonia solani 123E</name>
    <dbReference type="NCBI Taxonomy" id="1423351"/>
    <lineage>
        <taxon>Eukaryota</taxon>
        <taxon>Fungi</taxon>
        <taxon>Dikarya</taxon>
        <taxon>Basidiomycota</taxon>
        <taxon>Agaricomycotina</taxon>
        <taxon>Agaricomycetes</taxon>
        <taxon>Cantharellales</taxon>
        <taxon>Ceratobasidiaceae</taxon>
        <taxon>Rhizoctonia</taxon>
    </lineage>
</organism>
<dbReference type="EMBL" id="AZST01000291">
    <property type="protein sequence ID" value="KEP50050.1"/>
    <property type="molecule type" value="Genomic_DNA"/>
</dbReference>